<dbReference type="Proteomes" id="UP000075901">
    <property type="component" value="Unassembled WGS sequence"/>
</dbReference>
<dbReference type="SUPFAM" id="SSF46966">
    <property type="entry name" value="Spectrin repeat"/>
    <property type="match status" value="2"/>
</dbReference>
<evidence type="ECO:0000313" key="2">
    <source>
        <dbReference type="Proteomes" id="UP000075901"/>
    </source>
</evidence>
<sequence>MKVNQENERLMEEYERLASDLLEWIRRTMPWLNSRQSDSTLAGVQKKLEEYRTYRRKHKPPRVEQKAKLETNFNTLQTKLRLSNRPAYMPTEGKMVSDITNSWKGLEHAEKAFEEWLLAETMRLERLEHLAQKFKHKADTHEDWTKGKEEMLQSQDFRNCKLNELKALKKKHEAFESDLAAHQDRVEQ</sequence>
<reference evidence="1" key="2">
    <citation type="submission" date="2020-05" db="UniProtKB">
        <authorList>
            <consortium name="EnsemblMetazoa"/>
        </authorList>
    </citation>
    <scope>IDENTIFICATION</scope>
    <source>
        <strain evidence="1">maculatus3</strain>
    </source>
</reference>
<dbReference type="InterPro" id="IPR002017">
    <property type="entry name" value="Spectrin_repeat"/>
</dbReference>
<dbReference type="Gene3D" id="1.20.58.60">
    <property type="match status" value="2"/>
</dbReference>
<keyword evidence="2" id="KW-1185">Reference proteome</keyword>
<protein>
    <submittedName>
        <fullName evidence="1">Uncharacterized protein</fullName>
    </submittedName>
</protein>
<name>A0A182SCQ8_9DIPT</name>
<organism evidence="1 2">
    <name type="scientific">Anopheles maculatus</name>
    <dbReference type="NCBI Taxonomy" id="74869"/>
    <lineage>
        <taxon>Eukaryota</taxon>
        <taxon>Metazoa</taxon>
        <taxon>Ecdysozoa</taxon>
        <taxon>Arthropoda</taxon>
        <taxon>Hexapoda</taxon>
        <taxon>Insecta</taxon>
        <taxon>Pterygota</taxon>
        <taxon>Neoptera</taxon>
        <taxon>Endopterygota</taxon>
        <taxon>Diptera</taxon>
        <taxon>Nematocera</taxon>
        <taxon>Culicoidea</taxon>
        <taxon>Culicidae</taxon>
        <taxon>Anophelinae</taxon>
        <taxon>Anopheles</taxon>
        <taxon>Anopheles maculatus group</taxon>
    </lineage>
</organism>
<dbReference type="PANTHER" id="PTHR11915">
    <property type="entry name" value="SPECTRIN/FILAMIN RELATED CYTOSKELETAL PROTEIN"/>
    <property type="match status" value="1"/>
</dbReference>
<proteinExistence type="predicted"/>
<dbReference type="AlphaFoldDB" id="A0A182SCQ8"/>
<reference evidence="2" key="1">
    <citation type="submission" date="2013-09" db="EMBL/GenBank/DDBJ databases">
        <title>The Genome Sequence of Anopheles maculatus species B.</title>
        <authorList>
            <consortium name="The Broad Institute Genomics Platform"/>
            <person name="Neafsey D.E."/>
            <person name="Besansky N."/>
            <person name="Howell P."/>
            <person name="Walton C."/>
            <person name="Young S.K."/>
            <person name="Zeng Q."/>
            <person name="Gargeya S."/>
            <person name="Fitzgerald M."/>
            <person name="Haas B."/>
            <person name="Abouelleil A."/>
            <person name="Allen A.W."/>
            <person name="Alvarado L."/>
            <person name="Arachchi H.M."/>
            <person name="Berlin A.M."/>
            <person name="Chapman S.B."/>
            <person name="Gainer-Dewar J."/>
            <person name="Goldberg J."/>
            <person name="Griggs A."/>
            <person name="Gujja S."/>
            <person name="Hansen M."/>
            <person name="Howarth C."/>
            <person name="Imamovic A."/>
            <person name="Ireland A."/>
            <person name="Larimer J."/>
            <person name="McCowan C."/>
            <person name="Murphy C."/>
            <person name="Pearson M."/>
            <person name="Poon T.W."/>
            <person name="Priest M."/>
            <person name="Roberts A."/>
            <person name="Saif S."/>
            <person name="Shea T."/>
            <person name="Sisk P."/>
            <person name="Sykes S."/>
            <person name="Wortman J."/>
            <person name="Nusbaum C."/>
            <person name="Birren B."/>
        </authorList>
    </citation>
    <scope>NUCLEOTIDE SEQUENCE [LARGE SCALE GENOMIC DNA]</scope>
    <source>
        <strain evidence="2">maculatus3</strain>
    </source>
</reference>
<dbReference type="VEuPathDB" id="VectorBase:AMAM004158"/>
<accession>A0A182SCQ8</accession>
<dbReference type="EnsemblMetazoa" id="AMAM004158-RA">
    <property type="protein sequence ID" value="AMAM004158-PA"/>
    <property type="gene ID" value="AMAM004158"/>
</dbReference>
<dbReference type="Pfam" id="PF00435">
    <property type="entry name" value="Spectrin"/>
    <property type="match status" value="2"/>
</dbReference>
<evidence type="ECO:0000313" key="1">
    <source>
        <dbReference type="EnsemblMetazoa" id="AMAM004158-PA"/>
    </source>
</evidence>